<feature type="compositionally biased region" description="Polar residues" evidence="8">
    <location>
        <begin position="264"/>
        <end position="274"/>
    </location>
</feature>
<gene>
    <name evidence="11" type="ORF">CSUI_006429</name>
</gene>
<evidence type="ECO:0000259" key="9">
    <source>
        <dbReference type="PROSITE" id="PS51192"/>
    </source>
</evidence>
<feature type="compositionally biased region" description="Gly residues" evidence="8">
    <location>
        <begin position="298"/>
        <end position="307"/>
    </location>
</feature>
<name>A0A2C6KU51_9APIC</name>
<dbReference type="PROSITE" id="PS51192">
    <property type="entry name" value="HELICASE_ATP_BIND_1"/>
    <property type="match status" value="1"/>
</dbReference>
<evidence type="ECO:0000313" key="11">
    <source>
        <dbReference type="EMBL" id="PHJ19734.1"/>
    </source>
</evidence>
<dbReference type="EC" id="3.6.4.13" evidence="7"/>
<dbReference type="Pfam" id="PF00270">
    <property type="entry name" value="DEAD"/>
    <property type="match status" value="1"/>
</dbReference>
<dbReference type="RefSeq" id="XP_067921430.1">
    <property type="nucleotide sequence ID" value="XM_068066589.1"/>
</dbReference>
<dbReference type="PANTHER" id="PTHR24031">
    <property type="entry name" value="RNA HELICASE"/>
    <property type="match status" value="1"/>
</dbReference>
<dbReference type="InterPro" id="IPR011545">
    <property type="entry name" value="DEAD/DEAH_box_helicase_dom"/>
</dbReference>
<organism evidence="11 12">
    <name type="scientific">Cystoisospora suis</name>
    <dbReference type="NCBI Taxonomy" id="483139"/>
    <lineage>
        <taxon>Eukaryota</taxon>
        <taxon>Sar</taxon>
        <taxon>Alveolata</taxon>
        <taxon>Apicomplexa</taxon>
        <taxon>Conoidasida</taxon>
        <taxon>Coccidia</taxon>
        <taxon>Eucoccidiorida</taxon>
        <taxon>Eimeriorina</taxon>
        <taxon>Sarcocystidae</taxon>
        <taxon>Cystoisospora</taxon>
    </lineage>
</organism>
<feature type="region of interest" description="Disordered" evidence="8">
    <location>
        <begin position="264"/>
        <end position="313"/>
    </location>
</feature>
<dbReference type="Gene3D" id="3.40.50.300">
    <property type="entry name" value="P-loop containing nucleotide triphosphate hydrolases"/>
    <property type="match status" value="2"/>
</dbReference>
<dbReference type="PROSITE" id="PS00039">
    <property type="entry name" value="DEAD_ATP_HELICASE"/>
    <property type="match status" value="1"/>
</dbReference>
<dbReference type="InterPro" id="IPR014001">
    <property type="entry name" value="Helicase_ATP-bd"/>
</dbReference>
<sequence>MAPSRLGRLPPVIPSLLPPLGLRSRGEVKRRWESGRVFLRRIFHAARRQVASSEASTSDLPVHPSLQTCFSEEFPQSRSSYHPHRHHTIPRCLFLSAPLPSIVSSCSFVIDTRCNYVGTSAFSSLSSCANSSLQYIQCASLHQDAYHNDRKDQPSSAMFSARLSFHSEVSSSCPIYRFQSVQSHASSASSSSPSSPCSASSFSFHEPRQSYHRIGAAQVGAPFSSLLLSLCSPRTPKLSSSTPSCLLYSYISDLGFSSASSIPQLGQLTPTHPSSKGEKEESHATVSPNQRHKNAEGQGHGEGGGEGGENKRETRRKLRFHELLRLGYISDGTYRAVRSLLGYNELTEEQTFLLPQILPPTSLPPQNSSSSTSQDLPHHLLPSPRITQPSRDCLVQARTGTGKTLCFLLCVIERLLLHPPSGVGGLVIAPTRELANQILREAEQLTTFVPVEAAALVGGNSRKADELLLKRKRPQILICTPGRLLDHLESTFTFSVLLENLQVLVLDEADRLMELGHLEELKQIISYLPRNNARGTSRQSLLFSATVTDKVKELSWRLFSKPDYRFINCIGTNEQPTHERVEQNVVVVPATQTATALYNLLREEFDRHPYNYKIIVFFPTARLTAFFAALFREQLRIGVYEIHRRRESSARATTAMRFSTDRADAGVLFSSDVSARGVDYPDVSLVIQVCAPLTRELYIHRIGRTGRIGKEGRAILLLNNAETSFLEV</sequence>
<dbReference type="SMART" id="SM00490">
    <property type="entry name" value="HELICc"/>
    <property type="match status" value="1"/>
</dbReference>
<proteinExistence type="inferred from homology"/>
<keyword evidence="2 6" id="KW-0378">Hydrolase</keyword>
<feature type="compositionally biased region" description="Low complexity" evidence="8">
    <location>
        <begin position="364"/>
        <end position="374"/>
    </location>
</feature>
<keyword evidence="4 6" id="KW-0067">ATP-binding</keyword>
<comment type="catalytic activity">
    <reaction evidence="7">
        <text>ATP + H2O = ADP + phosphate + H(+)</text>
        <dbReference type="Rhea" id="RHEA:13065"/>
        <dbReference type="ChEBI" id="CHEBI:15377"/>
        <dbReference type="ChEBI" id="CHEBI:15378"/>
        <dbReference type="ChEBI" id="CHEBI:30616"/>
        <dbReference type="ChEBI" id="CHEBI:43474"/>
        <dbReference type="ChEBI" id="CHEBI:456216"/>
        <dbReference type="EC" id="3.6.4.13"/>
    </reaction>
</comment>
<dbReference type="GO" id="GO:0016787">
    <property type="term" value="F:hydrolase activity"/>
    <property type="evidence" value="ECO:0007669"/>
    <property type="project" value="UniProtKB-KW"/>
</dbReference>
<dbReference type="InterPro" id="IPR000629">
    <property type="entry name" value="RNA-helicase_DEAD-box_CS"/>
</dbReference>
<dbReference type="PROSITE" id="PS51194">
    <property type="entry name" value="HELICASE_CTER"/>
    <property type="match status" value="1"/>
</dbReference>
<evidence type="ECO:0000256" key="1">
    <source>
        <dbReference type="ARBA" id="ARBA00022741"/>
    </source>
</evidence>
<evidence type="ECO:0000256" key="5">
    <source>
        <dbReference type="ARBA" id="ARBA00022884"/>
    </source>
</evidence>
<dbReference type="SUPFAM" id="SSF52540">
    <property type="entry name" value="P-loop containing nucleoside triphosphate hydrolases"/>
    <property type="match status" value="1"/>
</dbReference>
<evidence type="ECO:0000256" key="4">
    <source>
        <dbReference type="ARBA" id="ARBA00022840"/>
    </source>
</evidence>
<dbReference type="VEuPathDB" id="ToxoDB:CSUI_006429"/>
<accession>A0A2C6KU51</accession>
<keyword evidence="3 6" id="KW-0347">Helicase</keyword>
<dbReference type="CDD" id="cd18787">
    <property type="entry name" value="SF2_C_DEAD"/>
    <property type="match status" value="1"/>
</dbReference>
<evidence type="ECO:0000256" key="3">
    <source>
        <dbReference type="ARBA" id="ARBA00022806"/>
    </source>
</evidence>
<keyword evidence="12" id="KW-1185">Reference proteome</keyword>
<dbReference type="OrthoDB" id="193716at2759"/>
<dbReference type="EMBL" id="MIGC01003254">
    <property type="protein sequence ID" value="PHJ19734.1"/>
    <property type="molecule type" value="Genomic_DNA"/>
</dbReference>
<dbReference type="AlphaFoldDB" id="A0A2C6KU51"/>
<evidence type="ECO:0000256" key="7">
    <source>
        <dbReference type="RuleBase" id="RU365068"/>
    </source>
</evidence>
<keyword evidence="5 7" id="KW-0694">RNA-binding</keyword>
<feature type="domain" description="Helicase ATP-binding" evidence="9">
    <location>
        <begin position="384"/>
        <end position="565"/>
    </location>
</feature>
<dbReference type="GO" id="GO:0003724">
    <property type="term" value="F:RNA helicase activity"/>
    <property type="evidence" value="ECO:0007669"/>
    <property type="project" value="UniProtKB-EC"/>
</dbReference>
<evidence type="ECO:0000256" key="8">
    <source>
        <dbReference type="SAM" id="MobiDB-lite"/>
    </source>
</evidence>
<evidence type="ECO:0000256" key="6">
    <source>
        <dbReference type="RuleBase" id="RU000492"/>
    </source>
</evidence>
<dbReference type="SMART" id="SM00487">
    <property type="entry name" value="DEXDc"/>
    <property type="match status" value="1"/>
</dbReference>
<dbReference type="Pfam" id="PF00271">
    <property type="entry name" value="Helicase_C"/>
    <property type="match status" value="1"/>
</dbReference>
<dbReference type="GO" id="GO:0005524">
    <property type="term" value="F:ATP binding"/>
    <property type="evidence" value="ECO:0007669"/>
    <property type="project" value="UniProtKB-UniRule"/>
</dbReference>
<dbReference type="Proteomes" id="UP000221165">
    <property type="component" value="Unassembled WGS sequence"/>
</dbReference>
<comment type="similarity">
    <text evidence="6">Belongs to the DEAD box helicase family.</text>
</comment>
<protein>
    <recommendedName>
        <fullName evidence="7">ATP-dependent RNA helicase</fullName>
        <ecNumber evidence="7">3.6.4.13</ecNumber>
    </recommendedName>
</protein>
<dbReference type="InterPro" id="IPR027417">
    <property type="entry name" value="P-loop_NTPase"/>
</dbReference>
<comment type="domain">
    <text evidence="7">The Q motif is unique to and characteristic of the DEAD box family of RNA helicases and controls ATP binding and hydrolysis.</text>
</comment>
<evidence type="ECO:0000313" key="12">
    <source>
        <dbReference type="Proteomes" id="UP000221165"/>
    </source>
</evidence>
<dbReference type="InterPro" id="IPR001650">
    <property type="entry name" value="Helicase_C-like"/>
</dbReference>
<reference evidence="11 12" key="1">
    <citation type="journal article" date="2017" name="Int. J. Parasitol.">
        <title>The genome of the protozoan parasite Cystoisospora suis and a reverse vaccinology approach to identify vaccine candidates.</title>
        <authorList>
            <person name="Palmieri N."/>
            <person name="Shrestha A."/>
            <person name="Ruttkowski B."/>
            <person name="Beck T."/>
            <person name="Vogl C."/>
            <person name="Tomley F."/>
            <person name="Blake D.P."/>
            <person name="Joachim A."/>
        </authorList>
    </citation>
    <scope>NUCLEOTIDE SEQUENCE [LARGE SCALE GENOMIC DNA]</scope>
    <source>
        <strain evidence="11 12">Wien I</strain>
    </source>
</reference>
<evidence type="ECO:0000259" key="10">
    <source>
        <dbReference type="PROSITE" id="PS51194"/>
    </source>
</evidence>
<feature type="domain" description="Helicase C-terminal" evidence="10">
    <location>
        <begin position="593"/>
        <end position="728"/>
    </location>
</feature>
<feature type="region of interest" description="Disordered" evidence="8">
    <location>
        <begin position="357"/>
        <end position="384"/>
    </location>
</feature>
<dbReference type="GO" id="GO:0003723">
    <property type="term" value="F:RNA binding"/>
    <property type="evidence" value="ECO:0007669"/>
    <property type="project" value="UniProtKB-UniRule"/>
</dbReference>
<evidence type="ECO:0000256" key="2">
    <source>
        <dbReference type="ARBA" id="ARBA00022801"/>
    </source>
</evidence>
<keyword evidence="1 6" id="KW-0547">Nucleotide-binding</keyword>
<comment type="caution">
    <text evidence="11">The sequence shown here is derived from an EMBL/GenBank/DDBJ whole genome shotgun (WGS) entry which is preliminary data.</text>
</comment>
<dbReference type="GeneID" id="94429800"/>
<comment type="function">
    <text evidence="7">RNA helicase.</text>
</comment>